<accession>A0A6I6J9L1</accession>
<organism evidence="2 3">
    <name type="scientific">Pseudodesulfovibrio cashew</name>
    <dbReference type="NCBI Taxonomy" id="2678688"/>
    <lineage>
        <taxon>Bacteria</taxon>
        <taxon>Pseudomonadati</taxon>
        <taxon>Thermodesulfobacteriota</taxon>
        <taxon>Desulfovibrionia</taxon>
        <taxon>Desulfovibrionales</taxon>
        <taxon>Desulfovibrionaceae</taxon>
    </lineage>
</organism>
<dbReference type="KEGG" id="psel:GM415_04055"/>
<evidence type="ECO:0000313" key="2">
    <source>
        <dbReference type="EMBL" id="QGY39325.1"/>
    </source>
</evidence>
<name>A0A6I6J9L1_9BACT</name>
<dbReference type="Proteomes" id="UP000428328">
    <property type="component" value="Chromosome"/>
</dbReference>
<evidence type="ECO:0000256" key="1">
    <source>
        <dbReference type="SAM" id="Phobius"/>
    </source>
</evidence>
<reference evidence="2 3" key="1">
    <citation type="submission" date="2019-11" db="EMBL/GenBank/DDBJ databases">
        <authorList>
            <person name="Zheng R.K."/>
            <person name="Sun C.M."/>
        </authorList>
    </citation>
    <scope>NUCLEOTIDE SEQUENCE [LARGE SCALE GENOMIC DNA]</scope>
    <source>
        <strain evidence="2 3">SRB007</strain>
    </source>
</reference>
<keyword evidence="3" id="KW-1185">Reference proteome</keyword>
<dbReference type="RefSeq" id="WP_158946551.1">
    <property type="nucleotide sequence ID" value="NZ_CP046400.1"/>
</dbReference>
<protein>
    <submittedName>
        <fullName evidence="2">Uncharacterized protein</fullName>
    </submittedName>
</protein>
<dbReference type="AlphaFoldDB" id="A0A6I6J9L1"/>
<keyword evidence="1" id="KW-0472">Membrane</keyword>
<evidence type="ECO:0000313" key="3">
    <source>
        <dbReference type="Proteomes" id="UP000428328"/>
    </source>
</evidence>
<gene>
    <name evidence="2" type="ORF">GM415_04055</name>
</gene>
<sequence length="160" mass="18328">MAAARRKRSEEWARNIILILCAVGAMVIFFNLDIVRQGDSVFNHTGTAKLYFRGDLTERDFSTKEVDRLRKYVNAYAKIVTSATVETTIQDRYKGVTPQSEVIFEVRLIMRDGARITTPARRAKRSELVRAILLKLDKDIDAYRQLKKEGKEMKGLVNTS</sequence>
<dbReference type="EMBL" id="CP046400">
    <property type="protein sequence ID" value="QGY39325.1"/>
    <property type="molecule type" value="Genomic_DNA"/>
</dbReference>
<keyword evidence="1" id="KW-1133">Transmembrane helix</keyword>
<keyword evidence="1" id="KW-0812">Transmembrane</keyword>
<feature type="transmembrane region" description="Helical" evidence="1">
    <location>
        <begin position="12"/>
        <end position="32"/>
    </location>
</feature>
<proteinExistence type="predicted"/>